<keyword evidence="10" id="KW-1185">Reference proteome</keyword>
<evidence type="ECO:0000256" key="5">
    <source>
        <dbReference type="PROSITE-ProRule" id="PRU00205"/>
    </source>
</evidence>
<comment type="subcellular location">
    <subcellularLocation>
        <location evidence="1">Membrane</location>
        <topology evidence="1">Multi-pass membrane protein</topology>
    </subcellularLocation>
</comment>
<evidence type="ECO:0000313" key="9">
    <source>
        <dbReference type="EnsemblMetazoa" id="MDOA014994-PA"/>
    </source>
</evidence>
<dbReference type="GeneID" id="101894046"/>
<evidence type="ECO:0000256" key="6">
    <source>
        <dbReference type="SAM" id="MobiDB-lite"/>
    </source>
</evidence>
<evidence type="ECO:0000313" key="10">
    <source>
        <dbReference type="Proteomes" id="UP001652621"/>
    </source>
</evidence>
<dbReference type="PANTHER" id="PTHR13439">
    <property type="entry name" value="CT120 PROTEIN"/>
    <property type="match status" value="1"/>
</dbReference>
<dbReference type="PROSITE" id="PS51257">
    <property type="entry name" value="PROKAR_LIPOPROTEIN"/>
    <property type="match status" value="1"/>
</dbReference>
<accession>A0A1I8NGU7</accession>
<evidence type="ECO:0000313" key="11">
    <source>
        <dbReference type="RefSeq" id="XP_005186060.1"/>
    </source>
</evidence>
<feature type="region of interest" description="Disordered" evidence="6">
    <location>
        <begin position="405"/>
        <end position="433"/>
    </location>
</feature>
<dbReference type="PANTHER" id="PTHR13439:SF66">
    <property type="entry name" value="BCDNA.GH12326"/>
    <property type="match status" value="1"/>
</dbReference>
<feature type="transmembrane region" description="Helical" evidence="7">
    <location>
        <begin position="310"/>
        <end position="331"/>
    </location>
</feature>
<dbReference type="SMART" id="SM00724">
    <property type="entry name" value="TLC"/>
    <property type="match status" value="1"/>
</dbReference>
<dbReference type="Proteomes" id="UP001652621">
    <property type="component" value="Unplaced"/>
</dbReference>
<dbReference type="KEGG" id="mde:101894046"/>
<name>A0A1I8NGU7_MUSDO</name>
<dbReference type="InterPro" id="IPR050846">
    <property type="entry name" value="TLCD"/>
</dbReference>
<dbReference type="STRING" id="7370.A0A1I8NGU7"/>
<feature type="domain" description="TLC" evidence="8">
    <location>
        <begin position="88"/>
        <end position="381"/>
    </location>
</feature>
<evidence type="ECO:0000256" key="1">
    <source>
        <dbReference type="ARBA" id="ARBA00004141"/>
    </source>
</evidence>
<keyword evidence="2 5" id="KW-0812">Transmembrane</keyword>
<dbReference type="RefSeq" id="XP_005186060.1">
    <property type="nucleotide sequence ID" value="XM_005186003.3"/>
</dbReference>
<protein>
    <submittedName>
        <fullName evidence="11">Uncharacterized protein LOC101894046</fullName>
    </submittedName>
</protein>
<proteinExistence type="predicted"/>
<evidence type="ECO:0000256" key="3">
    <source>
        <dbReference type="ARBA" id="ARBA00022989"/>
    </source>
</evidence>
<gene>
    <name evidence="9" type="primary">101894046</name>
    <name evidence="11" type="synonym">LOC101894046</name>
</gene>
<evidence type="ECO:0000256" key="2">
    <source>
        <dbReference type="ARBA" id="ARBA00022692"/>
    </source>
</evidence>
<reference evidence="11" key="2">
    <citation type="submission" date="2025-04" db="UniProtKB">
        <authorList>
            <consortium name="RefSeq"/>
        </authorList>
    </citation>
    <scope>IDENTIFICATION</scope>
</reference>
<dbReference type="AlphaFoldDB" id="A0A1I8NGU7"/>
<feature type="transmembrane region" description="Helical" evidence="7">
    <location>
        <begin position="343"/>
        <end position="370"/>
    </location>
</feature>
<reference evidence="9" key="1">
    <citation type="submission" date="2021-01" db="UniProtKB">
        <authorList>
            <consortium name="EnsemblMetazoa"/>
        </authorList>
    </citation>
    <scope>IDENTIFICATION</scope>
    <source>
        <strain evidence="9">Aabys</strain>
    </source>
</reference>
<evidence type="ECO:0000256" key="7">
    <source>
        <dbReference type="SAM" id="Phobius"/>
    </source>
</evidence>
<keyword evidence="4 5" id="KW-0472">Membrane</keyword>
<keyword evidence="3 7" id="KW-1133">Transmembrane helix</keyword>
<sequence>MVAAGLKQQLRGNRCYVSLACSIGSISLACGSFLQIPNTTDRISLQRGLFLTSLGFIYFISLTDFCNKYLLETRHGIKFRKKYRLMMSDVLDMTNKIVSAIQASFSFLVGLIVCKSTCSKTFVYASHCLMEGYGWFGTAYFMYDIWSMYKVHTQKIADKLKLMKMTSSASFTPKPLATGQSNGGLYDKHIARTFAANGQRLVALDESADTNGDDMQHIRHHEDEIYDYDGETVQIPENGKWGFFKYLITHPVMMIHHIFVGTVGFLVVTYIRGGGHCIYSYMFMMEFSTPFVSLRSILSTLGLKETRSYIINGLVMLFSFFVCRVLMWPYVMWRYSVEINATFWQALINLPIGCIFGILVLFLPQIYWFFLMSKGAIKVFFPTKSSSPKKSITSDAVVDSKVSKASNGNLSTATPLGNGSCKTNGSLTKPKTT</sequence>
<feature type="transmembrane region" description="Helical" evidence="7">
    <location>
        <begin position="16"/>
        <end position="36"/>
    </location>
</feature>
<feature type="transmembrane region" description="Helical" evidence="7">
    <location>
        <begin position="254"/>
        <end position="272"/>
    </location>
</feature>
<organism evidence="9">
    <name type="scientific">Musca domestica</name>
    <name type="common">House fly</name>
    <dbReference type="NCBI Taxonomy" id="7370"/>
    <lineage>
        <taxon>Eukaryota</taxon>
        <taxon>Metazoa</taxon>
        <taxon>Ecdysozoa</taxon>
        <taxon>Arthropoda</taxon>
        <taxon>Hexapoda</taxon>
        <taxon>Insecta</taxon>
        <taxon>Pterygota</taxon>
        <taxon>Neoptera</taxon>
        <taxon>Endopterygota</taxon>
        <taxon>Diptera</taxon>
        <taxon>Brachycera</taxon>
        <taxon>Muscomorpha</taxon>
        <taxon>Muscoidea</taxon>
        <taxon>Muscidae</taxon>
        <taxon>Musca</taxon>
    </lineage>
</organism>
<dbReference type="EnsemblMetazoa" id="MDOA014994-RA">
    <property type="protein sequence ID" value="MDOA014994-PA"/>
    <property type="gene ID" value="MDOA014994"/>
</dbReference>
<dbReference type="OrthoDB" id="10266980at2759"/>
<evidence type="ECO:0000259" key="8">
    <source>
        <dbReference type="PROSITE" id="PS50922"/>
    </source>
</evidence>
<dbReference type="GO" id="GO:0005783">
    <property type="term" value="C:endoplasmic reticulum"/>
    <property type="evidence" value="ECO:0007669"/>
    <property type="project" value="TreeGrafter"/>
</dbReference>
<dbReference type="PROSITE" id="PS50922">
    <property type="entry name" value="TLC"/>
    <property type="match status" value="1"/>
</dbReference>
<dbReference type="GO" id="GO:0055088">
    <property type="term" value="P:lipid homeostasis"/>
    <property type="evidence" value="ECO:0007669"/>
    <property type="project" value="TreeGrafter"/>
</dbReference>
<dbReference type="VEuPathDB" id="VectorBase:MDOA014994"/>
<dbReference type="eggNOG" id="KOG4561">
    <property type="taxonomic scope" value="Eukaryota"/>
</dbReference>
<evidence type="ECO:0000256" key="4">
    <source>
        <dbReference type="ARBA" id="ARBA00023136"/>
    </source>
</evidence>
<dbReference type="VEuPathDB" id="VectorBase:MDOMA2_006981"/>
<feature type="transmembrane region" description="Helical" evidence="7">
    <location>
        <begin position="48"/>
        <end position="70"/>
    </location>
</feature>
<dbReference type="Pfam" id="PF03798">
    <property type="entry name" value="TRAM_LAG1_CLN8"/>
    <property type="match status" value="1"/>
</dbReference>
<dbReference type="GO" id="GO:0016020">
    <property type="term" value="C:membrane"/>
    <property type="evidence" value="ECO:0007669"/>
    <property type="project" value="UniProtKB-SubCell"/>
</dbReference>
<dbReference type="InterPro" id="IPR006634">
    <property type="entry name" value="TLC-dom"/>
</dbReference>